<accession>A0A1F4NQ47</accession>
<proteinExistence type="predicted"/>
<feature type="chain" id="PRO_5009512958" evidence="1">
    <location>
        <begin position="24"/>
        <end position="349"/>
    </location>
</feature>
<sequence>MKRFFGAIVALAIVLLFAESAFAVPVNSNESESLRALWTSDSNFDAPEGAEIFQIVGNVLPNPEWVENTWADTNNDDEFPFWTIEGASVIRSDQNVLARLGTWRKGKWGIPKVMAIDFLNKGHLPGVRYDISESELKKEIALLSGERGFVFLVGNGWALPFDIKTTPMDKDTFYLVVTTSAEETPETPVIVPVATTETETKQPVPPAGCYFLLEWTGGPTWIMWETSIKVLSSSGTNPSVLLQWEQWSAPPTGEESVVTTTPKPAGAIWPTTSLEAIRVGQQYQMPTTYGGGAIYFYWRQGSACPFPERIAPLLDLKWAPSSQHQQAWAYWDGESTWLWVPVTPPPAGR</sequence>
<keyword evidence="1" id="KW-0732">Signal</keyword>
<organism evidence="2 3">
    <name type="scientific">candidate division Kazan bacterium RIFCSPLOWO2_01_FULL_45_19</name>
    <dbReference type="NCBI Taxonomy" id="1798538"/>
    <lineage>
        <taxon>Bacteria</taxon>
        <taxon>Bacteria division Kazan-3B-28</taxon>
    </lineage>
</organism>
<dbReference type="EMBL" id="METD01000001">
    <property type="protein sequence ID" value="OGB73583.1"/>
    <property type="molecule type" value="Genomic_DNA"/>
</dbReference>
<comment type="caution">
    <text evidence="2">The sequence shown here is derived from an EMBL/GenBank/DDBJ whole genome shotgun (WGS) entry which is preliminary data.</text>
</comment>
<name>A0A1F4NQ47_UNCK3</name>
<dbReference type="AlphaFoldDB" id="A0A1F4NQ47"/>
<reference evidence="2 3" key="1">
    <citation type="journal article" date="2016" name="Nat. Commun.">
        <title>Thousands of microbial genomes shed light on interconnected biogeochemical processes in an aquifer system.</title>
        <authorList>
            <person name="Anantharaman K."/>
            <person name="Brown C.T."/>
            <person name="Hug L.A."/>
            <person name="Sharon I."/>
            <person name="Castelle C.J."/>
            <person name="Probst A.J."/>
            <person name="Thomas B.C."/>
            <person name="Singh A."/>
            <person name="Wilkins M.J."/>
            <person name="Karaoz U."/>
            <person name="Brodie E.L."/>
            <person name="Williams K.H."/>
            <person name="Hubbard S.S."/>
            <person name="Banfield J.F."/>
        </authorList>
    </citation>
    <scope>NUCLEOTIDE SEQUENCE [LARGE SCALE GENOMIC DNA]</scope>
</reference>
<evidence type="ECO:0000313" key="2">
    <source>
        <dbReference type="EMBL" id="OGB73583.1"/>
    </source>
</evidence>
<evidence type="ECO:0000256" key="1">
    <source>
        <dbReference type="SAM" id="SignalP"/>
    </source>
</evidence>
<protein>
    <submittedName>
        <fullName evidence="2">Uncharacterized protein</fullName>
    </submittedName>
</protein>
<dbReference type="Proteomes" id="UP000178085">
    <property type="component" value="Unassembled WGS sequence"/>
</dbReference>
<evidence type="ECO:0000313" key="3">
    <source>
        <dbReference type="Proteomes" id="UP000178085"/>
    </source>
</evidence>
<feature type="signal peptide" evidence="1">
    <location>
        <begin position="1"/>
        <end position="23"/>
    </location>
</feature>
<gene>
    <name evidence="2" type="ORF">A3K51_01910</name>
</gene>